<dbReference type="HAMAP" id="MF_00160">
    <property type="entry name" value="SerC_aminotrans_5"/>
    <property type="match status" value="1"/>
</dbReference>
<feature type="binding site" evidence="12">
    <location>
        <begin position="92"/>
        <end position="93"/>
    </location>
    <ligand>
        <name>pyridoxal 5'-phosphate</name>
        <dbReference type="ChEBI" id="CHEBI:597326"/>
    </ligand>
</feature>
<dbReference type="PIRSF" id="PIRSF000525">
    <property type="entry name" value="SerC"/>
    <property type="match status" value="1"/>
</dbReference>
<keyword evidence="4 12" id="KW-0032">Aminotransferase</keyword>
<comment type="catalytic activity">
    <reaction evidence="11 12 13">
        <text>O-phospho-L-serine + 2-oxoglutarate = 3-phosphooxypyruvate + L-glutamate</text>
        <dbReference type="Rhea" id="RHEA:14329"/>
        <dbReference type="ChEBI" id="CHEBI:16810"/>
        <dbReference type="ChEBI" id="CHEBI:18110"/>
        <dbReference type="ChEBI" id="CHEBI:29985"/>
        <dbReference type="ChEBI" id="CHEBI:57524"/>
        <dbReference type="EC" id="2.6.1.52"/>
    </reaction>
</comment>
<dbReference type="NCBIfam" id="TIGR01364">
    <property type="entry name" value="serC_1"/>
    <property type="match status" value="1"/>
</dbReference>
<evidence type="ECO:0000313" key="15">
    <source>
        <dbReference type="EMBL" id="EEY96644.1"/>
    </source>
</evidence>
<evidence type="ECO:0000313" key="16">
    <source>
        <dbReference type="Proteomes" id="UP000012047"/>
    </source>
</evidence>
<feature type="modified residue" description="N6-(pyridoxal phosphate)lysine" evidence="12">
    <location>
        <position position="212"/>
    </location>
</feature>
<dbReference type="Gene3D" id="3.90.1150.10">
    <property type="entry name" value="Aspartate Aminotransferase, domain 1"/>
    <property type="match status" value="1"/>
</dbReference>
<dbReference type="GO" id="GO:0030170">
    <property type="term" value="F:pyridoxal phosphate binding"/>
    <property type="evidence" value="ECO:0007669"/>
    <property type="project" value="UniProtKB-UniRule"/>
</dbReference>
<dbReference type="SUPFAM" id="SSF53383">
    <property type="entry name" value="PLP-dependent transferases"/>
    <property type="match status" value="1"/>
</dbReference>
<feature type="domain" description="Aminotransferase class V" evidence="14">
    <location>
        <begin position="21"/>
        <end position="364"/>
    </location>
</feature>
<comment type="cofactor">
    <cofactor evidence="12">
        <name>pyridoxal 5'-phosphate</name>
        <dbReference type="ChEBI" id="CHEBI:597326"/>
    </cofactor>
    <text evidence="12">Binds 1 pyridoxal phosphate per subunit.</text>
</comment>
<reference evidence="16" key="1">
    <citation type="journal article" date="2012" name="PLoS ONE">
        <title>The success of Acinetobacter species; genetic, metabolic and virulence attributes.</title>
        <authorList>
            <person name="Peleg A.Y."/>
            <person name="de Breij A."/>
            <person name="Adams M.D."/>
            <person name="Cerqueira G.M."/>
            <person name="Mocali S."/>
            <person name="Galardini M."/>
            <person name="Nibbering P.H."/>
            <person name="Earl A.M."/>
            <person name="Ward D.V."/>
            <person name="Paterson D.L."/>
            <person name="Seifert H."/>
            <person name="Dijkshoorn L."/>
        </authorList>
    </citation>
    <scope>NUCLEOTIDE SEQUENCE [LARGE SCALE GENOMIC DNA]</scope>
    <source>
        <strain evidence="16">SH046</strain>
    </source>
</reference>
<evidence type="ECO:0000256" key="5">
    <source>
        <dbReference type="ARBA" id="ARBA00022605"/>
    </source>
</evidence>
<feature type="binding site" evidence="12">
    <location>
        <begin position="253"/>
        <end position="254"/>
    </location>
    <ligand>
        <name>pyridoxal 5'-phosphate</name>
        <dbReference type="ChEBI" id="CHEBI:597326"/>
    </ligand>
</feature>
<evidence type="ECO:0000256" key="1">
    <source>
        <dbReference type="ARBA" id="ARBA00004915"/>
    </source>
</evidence>
<gene>
    <name evidence="12 15" type="primary">serC</name>
    <name evidence="15" type="ORF">HMPREF0016_01335</name>
</gene>
<comment type="function">
    <text evidence="12">Catalyzes the reversible conversion of 3-phosphohydroxypyruvate to phosphoserine and of 3-hydroxy-2-oxo-4-phosphonooxybutanoate to phosphohydroxythreonine.</text>
</comment>
<evidence type="ECO:0000256" key="6">
    <source>
        <dbReference type="ARBA" id="ARBA00022679"/>
    </source>
</evidence>
<comment type="catalytic activity">
    <reaction evidence="10 12">
        <text>4-(phosphooxy)-L-threonine + 2-oxoglutarate = (R)-3-hydroxy-2-oxo-4-phosphooxybutanoate + L-glutamate</text>
        <dbReference type="Rhea" id="RHEA:16573"/>
        <dbReference type="ChEBI" id="CHEBI:16810"/>
        <dbReference type="ChEBI" id="CHEBI:29985"/>
        <dbReference type="ChEBI" id="CHEBI:58452"/>
        <dbReference type="ChEBI" id="CHEBI:58538"/>
        <dbReference type="EC" id="2.6.1.52"/>
    </reaction>
</comment>
<evidence type="ECO:0000256" key="10">
    <source>
        <dbReference type="ARBA" id="ARBA00047630"/>
    </source>
</evidence>
<proteinExistence type="inferred from homology"/>
<keyword evidence="6 12" id="KW-0808">Transferase</keyword>
<dbReference type="GO" id="GO:0005737">
    <property type="term" value="C:cytoplasm"/>
    <property type="evidence" value="ECO:0007669"/>
    <property type="project" value="UniProtKB-SubCell"/>
</dbReference>
<feature type="binding site" evidence="12">
    <location>
        <position position="188"/>
    </location>
    <ligand>
        <name>pyridoxal 5'-phosphate</name>
        <dbReference type="ChEBI" id="CHEBI:597326"/>
    </ligand>
</feature>
<dbReference type="HOGENOM" id="CLU_034866_0_2_6"/>
<comment type="caution">
    <text evidence="12">Lacks conserved residue(s) required for the propagation of feature annotation.</text>
</comment>
<dbReference type="AlphaFoldDB" id="D0SBW2"/>
<dbReference type="InterPro" id="IPR000192">
    <property type="entry name" value="Aminotrans_V_dom"/>
</dbReference>
<dbReference type="CDD" id="cd00611">
    <property type="entry name" value="PSAT_like"/>
    <property type="match status" value="1"/>
</dbReference>
<evidence type="ECO:0000256" key="8">
    <source>
        <dbReference type="ARBA" id="ARBA00023096"/>
    </source>
</evidence>
<comment type="pathway">
    <text evidence="1 12">Cofactor biosynthesis; pyridoxine 5'-phosphate biosynthesis; pyridoxine 5'-phosphate from D-erythrose 4-phosphate: step 3/5.</text>
</comment>
<evidence type="ECO:0000256" key="9">
    <source>
        <dbReference type="ARBA" id="ARBA00023299"/>
    </source>
</evidence>
<feature type="binding site" evidence="12">
    <location>
        <position position="211"/>
    </location>
    <ligand>
        <name>pyridoxal 5'-phosphate</name>
        <dbReference type="ChEBI" id="CHEBI:597326"/>
    </ligand>
</feature>
<dbReference type="UniPathway" id="UPA00244">
    <property type="reaction ID" value="UER00311"/>
</dbReference>
<evidence type="ECO:0000256" key="4">
    <source>
        <dbReference type="ARBA" id="ARBA00022576"/>
    </source>
</evidence>
<evidence type="ECO:0000259" key="14">
    <source>
        <dbReference type="Pfam" id="PF00266"/>
    </source>
</evidence>
<accession>D0SBW2</accession>
<comment type="similarity">
    <text evidence="3 12">Belongs to the class-V pyridoxal-phosphate-dependent aminotransferase family. SerC subfamily.</text>
</comment>
<evidence type="ECO:0000256" key="12">
    <source>
        <dbReference type="HAMAP-Rule" id="MF_00160"/>
    </source>
</evidence>
<dbReference type="Pfam" id="PF00266">
    <property type="entry name" value="Aminotran_5"/>
    <property type="match status" value="1"/>
</dbReference>
<organism evidence="15 16">
    <name type="scientific">Acinetobacter johnsonii SH046</name>
    <dbReference type="NCBI Taxonomy" id="575586"/>
    <lineage>
        <taxon>Bacteria</taxon>
        <taxon>Pseudomonadati</taxon>
        <taxon>Pseudomonadota</taxon>
        <taxon>Gammaproteobacteria</taxon>
        <taxon>Moraxellales</taxon>
        <taxon>Moraxellaceae</taxon>
        <taxon>Acinetobacter</taxon>
    </lineage>
</organism>
<dbReference type="PANTHER" id="PTHR43247">
    <property type="entry name" value="PHOSPHOSERINE AMINOTRANSFERASE"/>
    <property type="match status" value="1"/>
</dbReference>
<dbReference type="eggNOG" id="COG1932">
    <property type="taxonomic scope" value="Bacteria"/>
</dbReference>
<evidence type="ECO:0000256" key="3">
    <source>
        <dbReference type="ARBA" id="ARBA00006904"/>
    </source>
</evidence>
<dbReference type="UniPathway" id="UPA00135">
    <property type="reaction ID" value="UER00197"/>
</dbReference>
<keyword evidence="5 12" id="KW-0028">Amino-acid biosynthesis</keyword>
<dbReference type="PANTHER" id="PTHR43247:SF1">
    <property type="entry name" value="PHOSPHOSERINE AMINOTRANSFERASE"/>
    <property type="match status" value="1"/>
</dbReference>
<dbReference type="GO" id="GO:0004648">
    <property type="term" value="F:O-phospho-L-serine:2-oxoglutarate aminotransferase activity"/>
    <property type="evidence" value="ECO:0007669"/>
    <property type="project" value="UniProtKB-UniRule"/>
</dbReference>
<keyword evidence="7 12" id="KW-0663">Pyridoxal phosphate</keyword>
<evidence type="ECO:0000256" key="11">
    <source>
        <dbReference type="ARBA" id="ARBA00049007"/>
    </source>
</evidence>
<feature type="binding site" evidence="12">
    <location>
        <position position="169"/>
    </location>
    <ligand>
        <name>pyridoxal 5'-phosphate</name>
        <dbReference type="ChEBI" id="CHEBI:597326"/>
    </ligand>
</feature>
<dbReference type="InterPro" id="IPR015424">
    <property type="entry name" value="PyrdxlP-dep_Trfase"/>
</dbReference>
<evidence type="ECO:0000256" key="13">
    <source>
        <dbReference type="RuleBase" id="RU004505"/>
    </source>
</evidence>
<dbReference type="FunFam" id="3.40.640.10:FF:000010">
    <property type="entry name" value="Phosphoserine aminotransferase"/>
    <property type="match status" value="1"/>
</dbReference>
<comment type="subunit">
    <text evidence="12">Homodimer.</text>
</comment>
<protein>
    <recommendedName>
        <fullName evidence="12">Phosphoserine aminotransferase</fullName>
        <ecNumber evidence="12">2.6.1.52</ecNumber>
    </recommendedName>
    <alternativeName>
        <fullName evidence="12">Phosphohydroxythreonine aminotransferase</fullName>
        <shortName evidence="12">PSAT</shortName>
    </alternativeName>
</protein>
<dbReference type="InterPro" id="IPR015421">
    <property type="entry name" value="PyrdxlP-dep_Trfase_major"/>
</dbReference>
<dbReference type="Gene3D" id="3.40.640.10">
    <property type="entry name" value="Type I PLP-dependent aspartate aminotransferase-like (Major domain)"/>
    <property type="match status" value="1"/>
</dbReference>
<keyword evidence="9 12" id="KW-0718">Serine biosynthesis</keyword>
<dbReference type="GO" id="GO:0008615">
    <property type="term" value="P:pyridoxine biosynthetic process"/>
    <property type="evidence" value="ECO:0007669"/>
    <property type="project" value="UniProtKB-UniRule"/>
</dbReference>
<dbReference type="NCBIfam" id="NF003764">
    <property type="entry name" value="PRK05355.1"/>
    <property type="match status" value="1"/>
</dbReference>
<dbReference type="InterPro" id="IPR020578">
    <property type="entry name" value="Aminotrans_V_PyrdxlP_BS"/>
</dbReference>
<dbReference type="Proteomes" id="UP000012047">
    <property type="component" value="Unassembled WGS sequence"/>
</dbReference>
<dbReference type="EMBL" id="GG704965">
    <property type="protein sequence ID" value="EEY96644.1"/>
    <property type="molecule type" value="Genomic_DNA"/>
</dbReference>
<comment type="pathway">
    <text evidence="2 12 13">Amino-acid biosynthesis; L-serine biosynthesis; L-serine from 3-phospho-D-glycerate: step 2/3.</text>
</comment>
<keyword evidence="12" id="KW-0963">Cytoplasm</keyword>
<feature type="binding site" evidence="12">
    <location>
        <position position="118"/>
    </location>
    <ligand>
        <name>pyridoxal 5'-phosphate</name>
        <dbReference type="ChEBI" id="CHEBI:597326"/>
    </ligand>
</feature>
<evidence type="ECO:0000256" key="2">
    <source>
        <dbReference type="ARBA" id="ARBA00005099"/>
    </source>
</evidence>
<keyword evidence="8 12" id="KW-0664">Pyridoxine biosynthesis</keyword>
<name>D0SBW2_ACIJO</name>
<dbReference type="FunFam" id="3.90.1150.10:FF:000006">
    <property type="entry name" value="Phosphoserine aminotransferase"/>
    <property type="match status" value="1"/>
</dbReference>
<comment type="subcellular location">
    <subcellularLocation>
        <location evidence="12">Cytoplasm</location>
    </subcellularLocation>
</comment>
<dbReference type="PROSITE" id="PS00595">
    <property type="entry name" value="AA_TRANSFER_CLASS_5"/>
    <property type="match status" value="1"/>
</dbReference>
<dbReference type="GO" id="GO:0006564">
    <property type="term" value="P:L-serine biosynthetic process"/>
    <property type="evidence" value="ECO:0007669"/>
    <property type="project" value="UniProtKB-UniRule"/>
</dbReference>
<dbReference type="InterPro" id="IPR015422">
    <property type="entry name" value="PyrdxlP-dep_Trfase_small"/>
</dbReference>
<evidence type="ECO:0000256" key="7">
    <source>
        <dbReference type="ARBA" id="ARBA00022898"/>
    </source>
</evidence>
<feature type="binding site" evidence="12">
    <location>
        <position position="58"/>
    </location>
    <ligand>
        <name>L-glutamate</name>
        <dbReference type="ChEBI" id="CHEBI:29985"/>
    </ligand>
</feature>
<dbReference type="InterPro" id="IPR022278">
    <property type="entry name" value="Pser_aminoTfrase"/>
</dbReference>
<sequence length="376" mass="41175">MWLNAIILLCFTLKGKIMRAYNFCAGPAALPTAVLEKAQAEMLDWQGKGLSIMEMSHRSKDYVAVAEKAEADLRKLMNIPENYKVLFLQGGASLQFSAIPLNLLGKNSKADYIHTGIWSEKALKEAQRYGDINVIEAGTQIDGKLAIADSSTWNLSQDAAYVHYVDNETIGGLQFSAIPETNAPLVADLSSSILSAPVDVTKFGIIYAGAQKNIGPAGLTLVIVREDLLDQAKPEIPSILKYASQAKNDSMVNTPSTYAWYLSGLVFEWLLEQGGVEAIHKVNLEKAKLLYGYIDASDFYANPIAVQNRSIMNVPFTLANPDLEKLFLKEAEENHLLNLAGHRSVGGMRASIYNAVPLEGVQALVNFMDDFAKRNA</sequence>
<dbReference type="EC" id="2.6.1.52" evidence="12"/>